<name>Q2ILM7_ANADE</name>
<gene>
    <name evidence="1" type="ordered locus">Adeh_2787</name>
</gene>
<dbReference type="AlphaFoldDB" id="Q2ILM7"/>
<dbReference type="EMBL" id="CP000251">
    <property type="protein sequence ID" value="ABC82557.1"/>
    <property type="molecule type" value="Genomic_DNA"/>
</dbReference>
<dbReference type="STRING" id="290397.Adeh_2787"/>
<proteinExistence type="predicted"/>
<accession>Q2ILM7</accession>
<protein>
    <submittedName>
        <fullName evidence="1">LigA</fullName>
    </submittedName>
</protein>
<dbReference type="HOGENOM" id="CLU_893782_0_0_7"/>
<evidence type="ECO:0000313" key="1">
    <source>
        <dbReference type="EMBL" id="ABC82557.1"/>
    </source>
</evidence>
<reference evidence="1 2" key="1">
    <citation type="submission" date="2006-01" db="EMBL/GenBank/DDBJ databases">
        <title>Complete sequence of Anaeromyxobacter dehalogenans 2CP-C.</title>
        <authorList>
            <consortium name="US DOE Joint Genome Institute"/>
            <person name="Copeland A."/>
            <person name="Lucas S."/>
            <person name="Lapidus A."/>
            <person name="Barry K."/>
            <person name="Detter J.C."/>
            <person name="Glavina T."/>
            <person name="Hammon N."/>
            <person name="Israni S."/>
            <person name="Pitluck S."/>
            <person name="Brettin T."/>
            <person name="Bruce D."/>
            <person name="Han C."/>
            <person name="Tapia R."/>
            <person name="Gilna P."/>
            <person name="Kiss H."/>
            <person name="Schmutz J."/>
            <person name="Larimer F."/>
            <person name="Land M."/>
            <person name="Kyrpides N."/>
            <person name="Anderson I."/>
            <person name="Sanford R.A."/>
            <person name="Ritalahti K.M."/>
            <person name="Thomas H.S."/>
            <person name="Kirby J.R."/>
            <person name="Zhulin I.B."/>
            <person name="Loeffler F.E."/>
            <person name="Richardson P."/>
        </authorList>
    </citation>
    <scope>NUCLEOTIDE SEQUENCE [LARGE SCALE GENOMIC DNA]</scope>
    <source>
        <strain evidence="1 2">2CP-C</strain>
    </source>
</reference>
<organism evidence="1 2">
    <name type="scientific">Anaeromyxobacter dehalogenans (strain 2CP-C)</name>
    <dbReference type="NCBI Taxonomy" id="290397"/>
    <lineage>
        <taxon>Bacteria</taxon>
        <taxon>Pseudomonadati</taxon>
        <taxon>Myxococcota</taxon>
        <taxon>Myxococcia</taxon>
        <taxon>Myxococcales</taxon>
        <taxon>Cystobacterineae</taxon>
        <taxon>Anaeromyxobacteraceae</taxon>
        <taxon>Anaeromyxobacter</taxon>
    </lineage>
</organism>
<dbReference type="KEGG" id="ade:Adeh_2787"/>
<sequence>MRGSRDGGTVGRAHSVVIWRPVSHARREAPPRGLGGVSMKVLNLKFVFAFLVAAGAAGNASASYLTCSATVNGAPSAVVDQFPASLDYELTVNDAWCDWCATQDAGHWCHLGCSQGQSSSVVMNETDAPLAAFVGAPIAWVSTNPSWAETFPFLLGGGSVTTPVSFTVASYADCATRARGLPVPALPDANGVVTFTDEYKVFWNLDGVPPYYAACQAELKCLPPQGQTRTLGYFKTHPAAVDACLSHGAIDLGFMNVSSSATALGLLYASPAKYADGTKRSAYDQARVLLARQLLVAICNGRVFGSSPADASLIGDAVAALVGTSCGNMNWLQGQLDAFNNSGDTGENFYGSAAPGSYADPTVKTAGACQ</sequence>
<evidence type="ECO:0000313" key="2">
    <source>
        <dbReference type="Proteomes" id="UP000001935"/>
    </source>
</evidence>
<dbReference type="Proteomes" id="UP000001935">
    <property type="component" value="Chromosome"/>
</dbReference>